<dbReference type="Pfam" id="PF17667">
    <property type="entry name" value="Pkinase_fungal"/>
    <property type="match status" value="1"/>
</dbReference>
<dbReference type="Proteomes" id="UP000034112">
    <property type="component" value="Unassembled WGS sequence"/>
</dbReference>
<sequence length="167" mass="17978">MRLWEYDRVGGIASEQFDINDSENPLEFVATMLGFLWTDDERLGFDPTILSGTPTASVLSRSKRNSRLERLVIDEAVRIRDADDAIRNSVRTGLDVITVVAPIATVDAMTTCITPNSTVMANTAAKATTDSTAITALMGNAPADNVEAPTTTMAQRASRHPSLGLPP</sequence>
<proteinExistence type="predicted"/>
<evidence type="ECO:0000313" key="3">
    <source>
        <dbReference type="EMBL" id="KKP01759.1"/>
    </source>
</evidence>
<evidence type="ECO:0000259" key="2">
    <source>
        <dbReference type="Pfam" id="PF17667"/>
    </source>
</evidence>
<accession>A0A0G0A9M7</accession>
<feature type="domain" description="Fungal-type protein kinase" evidence="2">
    <location>
        <begin position="1"/>
        <end position="76"/>
    </location>
</feature>
<dbReference type="PANTHER" id="PTHR38248">
    <property type="entry name" value="FUNK1 6"/>
    <property type="match status" value="1"/>
</dbReference>
<organism evidence="3 4">
    <name type="scientific">Trichoderma harzianum</name>
    <name type="common">Hypocrea lixii</name>
    <dbReference type="NCBI Taxonomy" id="5544"/>
    <lineage>
        <taxon>Eukaryota</taxon>
        <taxon>Fungi</taxon>
        <taxon>Dikarya</taxon>
        <taxon>Ascomycota</taxon>
        <taxon>Pezizomycotina</taxon>
        <taxon>Sordariomycetes</taxon>
        <taxon>Hypocreomycetidae</taxon>
        <taxon>Hypocreales</taxon>
        <taxon>Hypocreaceae</taxon>
        <taxon>Trichoderma</taxon>
    </lineage>
</organism>
<gene>
    <name evidence="3" type="ORF">THAR02_06138</name>
</gene>
<protein>
    <recommendedName>
        <fullName evidence="2">Fungal-type protein kinase domain-containing protein</fullName>
    </recommendedName>
</protein>
<reference evidence="4" key="1">
    <citation type="journal article" date="2015" name="Genome Announc.">
        <title>Draft whole-genome sequence of the biocontrol agent Trichoderma harzianum T6776.</title>
        <authorList>
            <person name="Baroncelli R."/>
            <person name="Piaggeschi G."/>
            <person name="Fiorini L."/>
            <person name="Bertolini E."/>
            <person name="Zapparata A."/>
            <person name="Pe M.E."/>
            <person name="Sarrocco S."/>
            <person name="Vannacci G."/>
        </authorList>
    </citation>
    <scope>NUCLEOTIDE SEQUENCE [LARGE SCALE GENOMIC DNA]</scope>
    <source>
        <strain evidence="4">T6776</strain>
    </source>
</reference>
<dbReference type="InterPro" id="IPR040976">
    <property type="entry name" value="Pkinase_fungal"/>
</dbReference>
<comment type="caution">
    <text evidence="3">The sequence shown here is derived from an EMBL/GenBank/DDBJ whole genome shotgun (WGS) entry which is preliminary data.</text>
</comment>
<evidence type="ECO:0000313" key="4">
    <source>
        <dbReference type="Proteomes" id="UP000034112"/>
    </source>
</evidence>
<feature type="region of interest" description="Disordered" evidence="1">
    <location>
        <begin position="143"/>
        <end position="167"/>
    </location>
</feature>
<dbReference type="AlphaFoldDB" id="A0A0G0A9M7"/>
<dbReference type="EMBL" id="JOKZ01000180">
    <property type="protein sequence ID" value="KKP01759.1"/>
    <property type="molecule type" value="Genomic_DNA"/>
</dbReference>
<evidence type="ECO:0000256" key="1">
    <source>
        <dbReference type="SAM" id="MobiDB-lite"/>
    </source>
</evidence>
<dbReference type="OrthoDB" id="5152879at2759"/>
<name>A0A0G0A9M7_TRIHA</name>
<dbReference type="PANTHER" id="PTHR38248:SF2">
    <property type="entry name" value="FUNK1 11"/>
    <property type="match status" value="1"/>
</dbReference>